<dbReference type="Proteomes" id="UP000464749">
    <property type="component" value="Plasmid unnamed1"/>
</dbReference>
<geneLocation type="plasmid" evidence="4 5">
    <name>unnamed1</name>
</geneLocation>
<organism evidence="4 5">
    <name type="scientific">Lactobacillus johnsonii</name>
    <dbReference type="NCBI Taxonomy" id="33959"/>
    <lineage>
        <taxon>Bacteria</taxon>
        <taxon>Bacillati</taxon>
        <taxon>Bacillota</taxon>
        <taxon>Bacilli</taxon>
        <taxon>Lactobacillales</taxon>
        <taxon>Lactobacillaceae</taxon>
        <taxon>Lactobacillus</taxon>
    </lineage>
</organism>
<name>A0A9X7T918_LACJH</name>
<dbReference type="AlphaFoldDB" id="A0A9X7T918"/>
<keyword evidence="4" id="KW-0614">Plasmid</keyword>
<dbReference type="Pfam" id="PF06970">
    <property type="entry name" value="RepA_N"/>
    <property type="match status" value="1"/>
</dbReference>
<sequence length="375" mass="42948">MSATPTEPTNFYKVNEIYVEKFYQMPKVLFTNPKYAKLKNDDRVAYSLLKDRNSISIKNHWFDEEGNIYFIFTNDELMRLLNCGKEKLGKIKDRLISVGLLYQKRMGRNKPNRLYLLKPEITAEDVYLQVTQESTTKNESMEKNAPALEPQGTVKNTVPEKEAQTVDTSGSSKIELPEKEAQTVDTSGSSKIELPEKEAQTVDTSGSSKIEHNQDYTILDTNKIHTDTSLDFSSKNYSQKEQEQQNSDLVHSAASFMTKTDEDGSYILNHDATAFLASWCKTPAQMYKLIGIILNAKKAVEKEMLKQRPKDSNLSLLVIDNENSDLRDLISLTVKRYFNAIKVGEEKGKPIKDYEGYLYRTMENMFWSYVNKHSA</sequence>
<feature type="domain" description="Replication initiator A N-terminal" evidence="2">
    <location>
        <begin position="21"/>
        <end position="95"/>
    </location>
</feature>
<protein>
    <submittedName>
        <fullName evidence="4">Replication initiator protein A</fullName>
    </submittedName>
</protein>
<evidence type="ECO:0000259" key="3">
    <source>
        <dbReference type="Pfam" id="PF18008"/>
    </source>
</evidence>
<reference evidence="4 5" key="1">
    <citation type="submission" date="2019-06" db="EMBL/GenBank/DDBJ databases">
        <title>Whole genome sequencing of Lactobacillus johnsonii strain G2A.</title>
        <authorList>
            <person name="Conlan S."/>
            <person name="Thomas P.J."/>
            <person name="Mullikin J."/>
            <person name="Singer J."/>
            <person name="Weaver C."/>
            <person name="Segre J.A."/>
        </authorList>
    </citation>
    <scope>NUCLEOTIDE SEQUENCE [LARGE SCALE GENOMIC DNA]</scope>
    <source>
        <strain evidence="4 5">G2A</strain>
        <plasmid evidence="4 5">unnamed1</plasmid>
    </source>
</reference>
<dbReference type="RefSeq" id="WP_163588854.1">
    <property type="nucleotide sequence ID" value="NZ_CP040855.1"/>
</dbReference>
<accession>A0A9X7T918</accession>
<evidence type="ECO:0000256" key="1">
    <source>
        <dbReference type="SAM" id="MobiDB-lite"/>
    </source>
</evidence>
<dbReference type="EMBL" id="CP040855">
    <property type="protein sequence ID" value="QIA88496.1"/>
    <property type="molecule type" value="Genomic_DNA"/>
</dbReference>
<dbReference type="Pfam" id="PF18008">
    <property type="entry name" value="Bac_RepA_C"/>
    <property type="match status" value="1"/>
</dbReference>
<evidence type="ECO:0000313" key="4">
    <source>
        <dbReference type="EMBL" id="QIA88496.1"/>
    </source>
</evidence>
<proteinExistence type="predicted"/>
<gene>
    <name evidence="4" type="ORF">FEE39_09620</name>
</gene>
<dbReference type="InterPro" id="IPR041151">
    <property type="entry name" value="Bac_RepA_C"/>
</dbReference>
<evidence type="ECO:0000313" key="5">
    <source>
        <dbReference type="Proteomes" id="UP000464749"/>
    </source>
</evidence>
<evidence type="ECO:0000259" key="2">
    <source>
        <dbReference type="Pfam" id="PF06970"/>
    </source>
</evidence>
<dbReference type="InterPro" id="IPR010724">
    <property type="entry name" value="RepA_N"/>
</dbReference>
<feature type="region of interest" description="Disordered" evidence="1">
    <location>
        <begin position="134"/>
        <end position="214"/>
    </location>
</feature>
<feature type="domain" description="Replication initiator protein A C-terminal" evidence="3">
    <location>
        <begin position="268"/>
        <end position="369"/>
    </location>
</feature>